<dbReference type="InterPro" id="IPR021139">
    <property type="entry name" value="NYN"/>
</dbReference>
<reference evidence="3" key="1">
    <citation type="submission" date="2024-02" db="EMBL/GenBank/DDBJ databases">
        <title>Genome sequences of strain Gemmobacter sp. JM10B15.</title>
        <authorList>
            <person name="Zhang M."/>
        </authorList>
    </citation>
    <scope>NUCLEOTIDE SEQUENCE</scope>
    <source>
        <strain evidence="3">JM10B15</strain>
    </source>
</reference>
<protein>
    <submittedName>
        <fullName evidence="3">NYN domain-containing protein</fullName>
    </submittedName>
</protein>
<dbReference type="Gene3D" id="3.30.420.610">
    <property type="entry name" value="LOTUS domain-like"/>
    <property type="match status" value="1"/>
</dbReference>
<organism evidence="3 4">
    <name type="scientific">Gemmobacter denitrificans</name>
    <dbReference type="NCBI Taxonomy" id="3123040"/>
    <lineage>
        <taxon>Bacteria</taxon>
        <taxon>Pseudomonadati</taxon>
        <taxon>Pseudomonadota</taxon>
        <taxon>Alphaproteobacteria</taxon>
        <taxon>Rhodobacterales</taxon>
        <taxon>Paracoccaceae</taxon>
        <taxon>Gemmobacter</taxon>
    </lineage>
</organism>
<sequence>MAEPRTPRLCVLIDADNVPASYADAIFEEIASLGEASVRRIYGDWSAQRLGGWARKVAALGLVADQQFSNTKGKNASDIGLVIAAMDFLHSGLFDGFVLVSSDSDFTRLAARIREQGLDVYGIGEKKTPEAFRMACKRFIYVENLGSDETEEAPAEPAKPGQPAEAKPAGRREKEPPQNAIPLIAAAMRAIDPEGEWYSLGQVGQYITQANPDFDTRTYGSAKLSDLIRKITSRFEVKPGPGGQLLARDRS</sequence>
<evidence type="ECO:0000256" key="1">
    <source>
        <dbReference type="SAM" id="MobiDB-lite"/>
    </source>
</evidence>
<dbReference type="RefSeq" id="WP_335421369.1">
    <property type="nucleotide sequence ID" value="NZ_JBALHR010000003.1"/>
</dbReference>
<feature type="domain" description="HTH OST-type" evidence="2">
    <location>
        <begin position="176"/>
        <end position="251"/>
    </location>
</feature>
<evidence type="ECO:0000313" key="3">
    <source>
        <dbReference type="EMBL" id="MEH7827930.1"/>
    </source>
</evidence>
<accession>A0ABU8BTA3</accession>
<dbReference type="CDD" id="cd10146">
    <property type="entry name" value="LabA_like_C"/>
    <property type="match status" value="1"/>
</dbReference>
<dbReference type="Pfam" id="PF12872">
    <property type="entry name" value="OST-HTH"/>
    <property type="match status" value="1"/>
</dbReference>
<evidence type="ECO:0000259" key="2">
    <source>
        <dbReference type="PROSITE" id="PS51644"/>
    </source>
</evidence>
<dbReference type="InterPro" id="IPR041966">
    <property type="entry name" value="LOTUS-like"/>
</dbReference>
<dbReference type="CDD" id="cd11297">
    <property type="entry name" value="PIN_LabA-like_N_1"/>
    <property type="match status" value="1"/>
</dbReference>
<dbReference type="Pfam" id="PF01936">
    <property type="entry name" value="NYN"/>
    <property type="match status" value="1"/>
</dbReference>
<dbReference type="Gene3D" id="3.40.50.1010">
    <property type="entry name" value="5'-nuclease"/>
    <property type="match status" value="1"/>
</dbReference>
<dbReference type="PROSITE" id="PS51644">
    <property type="entry name" value="HTH_OST"/>
    <property type="match status" value="1"/>
</dbReference>
<gene>
    <name evidence="3" type="ORF">V6590_07205</name>
</gene>
<dbReference type="InterPro" id="IPR025605">
    <property type="entry name" value="OST-HTH/LOTUS_dom"/>
</dbReference>
<name>A0ABU8BTA3_9RHOB</name>
<comment type="caution">
    <text evidence="3">The sequence shown here is derived from an EMBL/GenBank/DDBJ whole genome shotgun (WGS) entry which is preliminary data.</text>
</comment>
<feature type="compositionally biased region" description="Low complexity" evidence="1">
    <location>
        <begin position="155"/>
        <end position="167"/>
    </location>
</feature>
<keyword evidence="4" id="KW-1185">Reference proteome</keyword>
<dbReference type="PANTHER" id="PTHR35811:SF1">
    <property type="entry name" value="HTH OST-TYPE DOMAIN-CONTAINING PROTEIN"/>
    <property type="match status" value="1"/>
</dbReference>
<proteinExistence type="predicted"/>
<dbReference type="EMBL" id="JBALHR010000003">
    <property type="protein sequence ID" value="MEH7827930.1"/>
    <property type="molecule type" value="Genomic_DNA"/>
</dbReference>
<dbReference type="PANTHER" id="PTHR35811">
    <property type="entry name" value="SLR1870 PROTEIN"/>
    <property type="match status" value="1"/>
</dbReference>
<dbReference type="Proteomes" id="UP001431963">
    <property type="component" value="Unassembled WGS sequence"/>
</dbReference>
<evidence type="ECO:0000313" key="4">
    <source>
        <dbReference type="Proteomes" id="UP001431963"/>
    </source>
</evidence>
<feature type="region of interest" description="Disordered" evidence="1">
    <location>
        <begin position="149"/>
        <end position="177"/>
    </location>
</feature>